<comment type="caution">
    <text evidence="2">The sequence shown here is derived from an EMBL/GenBank/DDBJ whole genome shotgun (WGS) entry which is preliminary data.</text>
</comment>
<name>A0A812DW17_ACAPH</name>
<organism evidence="2 3">
    <name type="scientific">Acanthosepion pharaonis</name>
    <name type="common">Pharaoh cuttlefish</name>
    <name type="synonym">Sepia pharaonis</name>
    <dbReference type="NCBI Taxonomy" id="158019"/>
    <lineage>
        <taxon>Eukaryota</taxon>
        <taxon>Metazoa</taxon>
        <taxon>Spiralia</taxon>
        <taxon>Lophotrochozoa</taxon>
        <taxon>Mollusca</taxon>
        <taxon>Cephalopoda</taxon>
        <taxon>Coleoidea</taxon>
        <taxon>Decapodiformes</taxon>
        <taxon>Sepiida</taxon>
        <taxon>Sepiina</taxon>
        <taxon>Sepiidae</taxon>
        <taxon>Acanthosepion</taxon>
    </lineage>
</organism>
<evidence type="ECO:0000313" key="3">
    <source>
        <dbReference type="Proteomes" id="UP000597762"/>
    </source>
</evidence>
<sequence length="248" mass="29280">MMKYMNTKKRRKKPTNSKIPCLEKTFRLSKSPTFFRLRLFGKEGKKSLREKRRFSKERSKDASKISTPTWCQAIFKNYKGLPQCRRKPGGQPRLSEQTEKELIVLVSILIDFGILIDSFDIRCMVKGYLDKRGIVDAKFRGNLPGIDWVRMFMKRHDLSQQIAANVKNSRTFLTKEITSKYFEMLSEFIESIPPDRIYSYDEMNIIFEPDCETTIARRKYRDEIERKQDTSKERSVVRGRTTNDTSQN</sequence>
<keyword evidence="3" id="KW-1185">Reference proteome</keyword>
<dbReference type="Proteomes" id="UP000597762">
    <property type="component" value="Unassembled WGS sequence"/>
</dbReference>
<feature type="compositionally biased region" description="Basic and acidic residues" evidence="1">
    <location>
        <begin position="225"/>
        <end position="236"/>
    </location>
</feature>
<evidence type="ECO:0000313" key="2">
    <source>
        <dbReference type="EMBL" id="CAE1311898.1"/>
    </source>
</evidence>
<reference evidence="2" key="1">
    <citation type="submission" date="2021-01" db="EMBL/GenBank/DDBJ databases">
        <authorList>
            <person name="Li R."/>
            <person name="Bekaert M."/>
        </authorList>
    </citation>
    <scope>NUCLEOTIDE SEQUENCE</scope>
    <source>
        <strain evidence="2">Farmed</strain>
    </source>
</reference>
<dbReference type="EMBL" id="CAHIKZ030004535">
    <property type="protein sequence ID" value="CAE1311898.1"/>
    <property type="molecule type" value="Genomic_DNA"/>
</dbReference>
<dbReference type="OrthoDB" id="6156430at2759"/>
<protein>
    <submittedName>
        <fullName evidence="2">Uncharacterized protein</fullName>
    </submittedName>
</protein>
<dbReference type="AlphaFoldDB" id="A0A812DW17"/>
<proteinExistence type="predicted"/>
<accession>A0A812DW17</accession>
<feature type="region of interest" description="Disordered" evidence="1">
    <location>
        <begin position="225"/>
        <end position="248"/>
    </location>
</feature>
<gene>
    <name evidence="2" type="ORF">SPHA_63241</name>
</gene>
<evidence type="ECO:0000256" key="1">
    <source>
        <dbReference type="SAM" id="MobiDB-lite"/>
    </source>
</evidence>